<organism evidence="2 3">
    <name type="scientific">Chelatococcus caeni</name>
    <dbReference type="NCBI Taxonomy" id="1348468"/>
    <lineage>
        <taxon>Bacteria</taxon>
        <taxon>Pseudomonadati</taxon>
        <taxon>Pseudomonadota</taxon>
        <taxon>Alphaproteobacteria</taxon>
        <taxon>Hyphomicrobiales</taxon>
        <taxon>Chelatococcaceae</taxon>
        <taxon>Chelatococcus</taxon>
    </lineage>
</organism>
<evidence type="ECO:0000259" key="1">
    <source>
        <dbReference type="Pfam" id="PF19889"/>
    </source>
</evidence>
<reference evidence="2 3" key="1">
    <citation type="submission" date="2020-08" db="EMBL/GenBank/DDBJ databases">
        <title>Genomic Encyclopedia of Type Strains, Phase IV (KMG-IV): sequencing the most valuable type-strain genomes for metagenomic binning, comparative biology and taxonomic classification.</title>
        <authorList>
            <person name="Goeker M."/>
        </authorList>
    </citation>
    <scope>NUCLEOTIDE SEQUENCE [LARGE SCALE GENOMIC DNA]</scope>
    <source>
        <strain evidence="2 3">DSM 103737</strain>
    </source>
</reference>
<dbReference type="RefSeq" id="WP_183316722.1">
    <property type="nucleotide sequence ID" value="NZ_JACIEN010000002.1"/>
</dbReference>
<dbReference type="EMBL" id="JACIEN010000002">
    <property type="protein sequence ID" value="MBB4017365.1"/>
    <property type="molecule type" value="Genomic_DNA"/>
</dbReference>
<accession>A0A840BVI3</accession>
<evidence type="ECO:0000313" key="2">
    <source>
        <dbReference type="EMBL" id="MBB4017365.1"/>
    </source>
</evidence>
<dbReference type="Proteomes" id="UP000577362">
    <property type="component" value="Unassembled WGS sequence"/>
</dbReference>
<gene>
    <name evidence="2" type="ORF">GGR16_002394</name>
</gene>
<feature type="domain" description="DUF6362" evidence="1">
    <location>
        <begin position="54"/>
        <end position="166"/>
    </location>
</feature>
<protein>
    <recommendedName>
        <fullName evidence="1">DUF6362 domain-containing protein</fullName>
    </recommendedName>
</protein>
<dbReference type="Pfam" id="PF19889">
    <property type="entry name" value="DUF6362"/>
    <property type="match status" value="1"/>
</dbReference>
<name>A0A840BVI3_9HYPH</name>
<proteinExistence type="predicted"/>
<dbReference type="InterPro" id="IPR045942">
    <property type="entry name" value="DUF6362"/>
</dbReference>
<dbReference type="AlphaFoldDB" id="A0A840BVI3"/>
<comment type="caution">
    <text evidence="2">The sequence shown here is derived from an EMBL/GenBank/DDBJ whole genome shotgun (WGS) entry which is preliminary data.</text>
</comment>
<sequence length="178" mass="20426">MMSPKLRADAIDLDALKVNNLERRLDPNVEPPAGTPGWIAWHLRRAFQTLDAMPEGMRPRGYGRAMPAYVHEELDLWFQGTQTADDRRNDDAGRNRTRVRPTAAEISSMHAAFGWLLWLRQTEPGAATTLQAWAFATSRRYNLRRLCRNRGWSYSGFNRKVDRGLILLTEHVYSTSGR</sequence>
<evidence type="ECO:0000313" key="3">
    <source>
        <dbReference type="Proteomes" id="UP000577362"/>
    </source>
</evidence>
<keyword evidence="3" id="KW-1185">Reference proteome</keyword>